<dbReference type="SUPFAM" id="SSF55048">
    <property type="entry name" value="Probable ACP-binding domain of malonyl-CoA ACP transacylase"/>
    <property type="match status" value="1"/>
</dbReference>
<reference evidence="5 6" key="1">
    <citation type="submission" date="2019-02" db="EMBL/GenBank/DDBJ databases">
        <title>Deep-cultivation of Planctomycetes and their phenomic and genomic characterization uncovers novel biology.</title>
        <authorList>
            <person name="Wiegand S."/>
            <person name="Jogler M."/>
            <person name="Boedeker C."/>
            <person name="Pinto D."/>
            <person name="Vollmers J."/>
            <person name="Rivas-Marin E."/>
            <person name="Kohn T."/>
            <person name="Peeters S.H."/>
            <person name="Heuer A."/>
            <person name="Rast P."/>
            <person name="Oberbeckmann S."/>
            <person name="Bunk B."/>
            <person name="Jeske O."/>
            <person name="Meyerdierks A."/>
            <person name="Storesund J.E."/>
            <person name="Kallscheuer N."/>
            <person name="Luecker S."/>
            <person name="Lage O.M."/>
            <person name="Pohl T."/>
            <person name="Merkel B.J."/>
            <person name="Hornburger P."/>
            <person name="Mueller R.-W."/>
            <person name="Bruemmer F."/>
            <person name="Labrenz M."/>
            <person name="Spormann A.M."/>
            <person name="Op den Camp H."/>
            <person name="Overmann J."/>
            <person name="Amann R."/>
            <person name="Jetten M.S.M."/>
            <person name="Mascher T."/>
            <person name="Medema M.H."/>
            <person name="Devos D.P."/>
            <person name="Kaster A.-K."/>
            <person name="Ovreas L."/>
            <person name="Rohde M."/>
            <person name="Galperin M.Y."/>
            <person name="Jogler C."/>
        </authorList>
    </citation>
    <scope>NUCLEOTIDE SEQUENCE [LARGE SCALE GENOMIC DNA]</scope>
    <source>
        <strain evidence="5 6">Pan216</strain>
    </source>
</reference>
<dbReference type="Proteomes" id="UP000317093">
    <property type="component" value="Chromosome"/>
</dbReference>
<dbReference type="RefSeq" id="WP_145262679.1">
    <property type="nucleotide sequence ID" value="NZ_CP036279.1"/>
</dbReference>
<dbReference type="Gene3D" id="3.30.70.250">
    <property type="entry name" value="Malonyl-CoA ACP transacylase, ACP-binding"/>
    <property type="match status" value="1"/>
</dbReference>
<protein>
    <recommendedName>
        <fullName evidence="1 2">Malonyl CoA-acyl carrier protein transacylase</fullName>
        <ecNumber evidence="2">2.3.1.39</ecNumber>
    </recommendedName>
</protein>
<sequence>MATIAFLFPGQGAQSVGMAREVVEKVPAARELFERAADILGYDLLSLCTEGPAERLDATDVSQPALFVAGLAALEQLKVDEPSLVDQCAGAAGLSLGEYTALVFAGAMSFDDGLRVVKVRGESMQAAAEASPTGMVSILGLDAEKLEQVCEQASSVGPIRIANHLCPGNLVVSGAKEACAEASRLATDAGAMKAIPLAVAGAFHTDYMKPAMGPLSQALDGVDLQPPRIPVISNVDAQAHSDPAEIRSILVRQVTEPVLWERSMRALLEQGYDTFYELGPGRVLAGLMKRIQRRTAFHNVTV</sequence>
<dbReference type="InterPro" id="IPR014043">
    <property type="entry name" value="Acyl_transferase_dom"/>
</dbReference>
<dbReference type="Pfam" id="PF00698">
    <property type="entry name" value="Acyl_transf_1"/>
    <property type="match status" value="1"/>
</dbReference>
<dbReference type="SMART" id="SM00827">
    <property type="entry name" value="PKS_AT"/>
    <property type="match status" value="1"/>
</dbReference>
<dbReference type="EMBL" id="CP036279">
    <property type="protein sequence ID" value="QDU64453.1"/>
    <property type="molecule type" value="Genomic_DNA"/>
</dbReference>
<dbReference type="PANTHER" id="PTHR47170">
    <property type="entry name" value="MALONYL-COA ACP TRANSACYLASE, ACP-BINDING"/>
    <property type="match status" value="1"/>
</dbReference>
<organism evidence="5 6">
    <name type="scientific">Kolteria novifilia</name>
    <dbReference type="NCBI Taxonomy" id="2527975"/>
    <lineage>
        <taxon>Bacteria</taxon>
        <taxon>Pseudomonadati</taxon>
        <taxon>Planctomycetota</taxon>
        <taxon>Planctomycetia</taxon>
        <taxon>Kolteriales</taxon>
        <taxon>Kolteriaceae</taxon>
        <taxon>Kolteria</taxon>
    </lineage>
</organism>
<accession>A0A518BC37</accession>
<dbReference type="InterPro" id="IPR001227">
    <property type="entry name" value="Ac_transferase_dom_sf"/>
</dbReference>
<name>A0A518BC37_9BACT</name>
<keyword evidence="2 5" id="KW-0808">Transferase</keyword>
<dbReference type="PANTHER" id="PTHR47170:SF2">
    <property type="entry name" value="MALONYL-COA:ACP TRANSACYLASE (MAT) DOMAIN-CONTAINING PROTEIN"/>
    <property type="match status" value="1"/>
</dbReference>
<dbReference type="KEGG" id="knv:Pan216_53430"/>
<keyword evidence="6" id="KW-1185">Reference proteome</keyword>
<evidence type="ECO:0000259" key="4">
    <source>
        <dbReference type="SMART" id="SM00827"/>
    </source>
</evidence>
<comment type="similarity">
    <text evidence="2">Belongs to the fabD family.</text>
</comment>
<evidence type="ECO:0000256" key="1">
    <source>
        <dbReference type="ARBA" id="ARBA00018953"/>
    </source>
</evidence>
<dbReference type="Gene3D" id="3.40.366.10">
    <property type="entry name" value="Malonyl-Coenzyme A Acyl Carrier Protein, domain 2"/>
    <property type="match status" value="1"/>
</dbReference>
<dbReference type="InterPro" id="IPR016035">
    <property type="entry name" value="Acyl_Trfase/lysoPLipase"/>
</dbReference>
<dbReference type="PIRSF" id="PIRSF000446">
    <property type="entry name" value="Mct"/>
    <property type="match status" value="1"/>
</dbReference>
<gene>
    <name evidence="5" type="primary">fabD</name>
    <name evidence="5" type="ORF">Pan216_53430</name>
</gene>
<feature type="active site" evidence="3">
    <location>
        <position position="204"/>
    </location>
</feature>
<evidence type="ECO:0000256" key="2">
    <source>
        <dbReference type="PIRNR" id="PIRNR000446"/>
    </source>
</evidence>
<feature type="domain" description="Malonyl-CoA:ACP transacylase (MAT)" evidence="4">
    <location>
        <begin position="7"/>
        <end position="300"/>
    </location>
</feature>
<comment type="catalytic activity">
    <reaction evidence="2">
        <text>holo-[ACP] + malonyl-CoA = malonyl-[ACP] + CoA</text>
        <dbReference type="Rhea" id="RHEA:41792"/>
        <dbReference type="Rhea" id="RHEA-COMP:9623"/>
        <dbReference type="Rhea" id="RHEA-COMP:9685"/>
        <dbReference type="ChEBI" id="CHEBI:57287"/>
        <dbReference type="ChEBI" id="CHEBI:57384"/>
        <dbReference type="ChEBI" id="CHEBI:64479"/>
        <dbReference type="ChEBI" id="CHEBI:78449"/>
        <dbReference type="EC" id="2.3.1.39"/>
    </reaction>
</comment>
<dbReference type="InterPro" id="IPR052760">
    <property type="entry name" value="Mitochondrial_malonyltrans"/>
</dbReference>
<dbReference type="InterPro" id="IPR016036">
    <property type="entry name" value="Malonyl_transacylase_ACP-bd"/>
</dbReference>
<dbReference type="EC" id="2.3.1.39" evidence="2"/>
<dbReference type="InterPro" id="IPR004410">
    <property type="entry name" value="Malonyl_CoA-ACP_transAc_FabD"/>
</dbReference>
<keyword evidence="2 5" id="KW-0012">Acyltransferase</keyword>
<evidence type="ECO:0000313" key="6">
    <source>
        <dbReference type="Proteomes" id="UP000317093"/>
    </source>
</evidence>
<proteinExistence type="inferred from homology"/>
<dbReference type="SUPFAM" id="SSF52151">
    <property type="entry name" value="FabD/lysophospholipase-like"/>
    <property type="match status" value="1"/>
</dbReference>
<evidence type="ECO:0000256" key="3">
    <source>
        <dbReference type="PIRSR" id="PIRSR000446-1"/>
    </source>
</evidence>
<dbReference type="AlphaFoldDB" id="A0A518BC37"/>
<dbReference type="NCBIfam" id="TIGR00128">
    <property type="entry name" value="fabD"/>
    <property type="match status" value="1"/>
</dbReference>
<feature type="active site" evidence="3">
    <location>
        <position position="95"/>
    </location>
</feature>
<dbReference type="GO" id="GO:0004314">
    <property type="term" value="F:[acyl-carrier-protein] S-malonyltransferase activity"/>
    <property type="evidence" value="ECO:0007669"/>
    <property type="project" value="UniProtKB-EC"/>
</dbReference>
<evidence type="ECO:0000313" key="5">
    <source>
        <dbReference type="EMBL" id="QDU64453.1"/>
    </source>
</evidence>
<dbReference type="OrthoDB" id="9805460at2"/>
<dbReference type="InterPro" id="IPR024925">
    <property type="entry name" value="Malonyl_CoA-ACP_transAc"/>
</dbReference>